<keyword evidence="3" id="KW-1185">Reference proteome</keyword>
<reference evidence="3" key="2">
    <citation type="submission" date="2015-01" db="EMBL/GenBank/DDBJ databases">
        <title>Evolutionary Origins and Diversification of the Mycorrhizal Mutualists.</title>
        <authorList>
            <consortium name="DOE Joint Genome Institute"/>
            <consortium name="Mycorrhizal Genomics Consortium"/>
            <person name="Kohler A."/>
            <person name="Kuo A."/>
            <person name="Nagy L.G."/>
            <person name="Floudas D."/>
            <person name="Copeland A."/>
            <person name="Barry K.W."/>
            <person name="Cichocki N."/>
            <person name="Veneault-Fourrey C."/>
            <person name="LaButti K."/>
            <person name="Lindquist E.A."/>
            <person name="Lipzen A."/>
            <person name="Lundell T."/>
            <person name="Morin E."/>
            <person name="Murat C."/>
            <person name="Riley R."/>
            <person name="Ohm R."/>
            <person name="Sun H."/>
            <person name="Tunlid A."/>
            <person name="Henrissat B."/>
            <person name="Grigoriev I.V."/>
            <person name="Hibbett D.S."/>
            <person name="Martin F."/>
        </authorList>
    </citation>
    <scope>NUCLEOTIDE SEQUENCE [LARGE SCALE GENOMIC DNA]</scope>
    <source>
        <strain evidence="3">Ve08.2h10</strain>
    </source>
</reference>
<sequence>MQCSACSKTRMSLTRFHLSRRVSEPQDHQMGVRIKWRQVTKGKNLRVMKRTKRMKEVPVRGKDKEVRTRTLT</sequence>
<dbReference type="Proteomes" id="UP000054538">
    <property type="component" value="Unassembled WGS sequence"/>
</dbReference>
<dbReference type="InParanoid" id="A0A0D0CIM2"/>
<dbReference type="AlphaFoldDB" id="A0A0D0CIM2"/>
<evidence type="ECO:0000313" key="2">
    <source>
        <dbReference type="EMBL" id="KIK82552.1"/>
    </source>
</evidence>
<feature type="compositionally biased region" description="Basic and acidic residues" evidence="1">
    <location>
        <begin position="54"/>
        <end position="72"/>
    </location>
</feature>
<accession>A0A0D0CIM2</accession>
<proteinExistence type="predicted"/>
<organism evidence="2 3">
    <name type="scientific">Paxillus rubicundulus Ve08.2h10</name>
    <dbReference type="NCBI Taxonomy" id="930991"/>
    <lineage>
        <taxon>Eukaryota</taxon>
        <taxon>Fungi</taxon>
        <taxon>Dikarya</taxon>
        <taxon>Basidiomycota</taxon>
        <taxon>Agaricomycotina</taxon>
        <taxon>Agaricomycetes</taxon>
        <taxon>Agaricomycetidae</taxon>
        <taxon>Boletales</taxon>
        <taxon>Paxilineae</taxon>
        <taxon>Paxillaceae</taxon>
        <taxon>Paxillus</taxon>
    </lineage>
</organism>
<gene>
    <name evidence="2" type="ORF">PAXRUDRAFT_710740</name>
</gene>
<evidence type="ECO:0000313" key="3">
    <source>
        <dbReference type="Proteomes" id="UP000054538"/>
    </source>
</evidence>
<protein>
    <submittedName>
        <fullName evidence="2">Uncharacterized protein</fullName>
    </submittedName>
</protein>
<evidence type="ECO:0000256" key="1">
    <source>
        <dbReference type="SAM" id="MobiDB-lite"/>
    </source>
</evidence>
<name>A0A0D0CIM2_9AGAM</name>
<feature type="region of interest" description="Disordered" evidence="1">
    <location>
        <begin position="50"/>
        <end position="72"/>
    </location>
</feature>
<dbReference type="HOGENOM" id="CLU_2722952_0_0_1"/>
<reference evidence="2 3" key="1">
    <citation type="submission" date="2014-04" db="EMBL/GenBank/DDBJ databases">
        <authorList>
            <consortium name="DOE Joint Genome Institute"/>
            <person name="Kuo A."/>
            <person name="Kohler A."/>
            <person name="Jargeat P."/>
            <person name="Nagy L.G."/>
            <person name="Floudas D."/>
            <person name="Copeland A."/>
            <person name="Barry K.W."/>
            <person name="Cichocki N."/>
            <person name="Veneault-Fourrey C."/>
            <person name="LaButti K."/>
            <person name="Lindquist E.A."/>
            <person name="Lipzen A."/>
            <person name="Lundell T."/>
            <person name="Morin E."/>
            <person name="Murat C."/>
            <person name="Sun H."/>
            <person name="Tunlid A."/>
            <person name="Henrissat B."/>
            <person name="Grigoriev I.V."/>
            <person name="Hibbett D.S."/>
            <person name="Martin F."/>
            <person name="Nordberg H.P."/>
            <person name="Cantor M.N."/>
            <person name="Hua S.X."/>
        </authorList>
    </citation>
    <scope>NUCLEOTIDE SEQUENCE [LARGE SCALE GENOMIC DNA]</scope>
    <source>
        <strain evidence="2 3">Ve08.2h10</strain>
    </source>
</reference>
<dbReference type="EMBL" id="KN825618">
    <property type="protein sequence ID" value="KIK82552.1"/>
    <property type="molecule type" value="Genomic_DNA"/>
</dbReference>